<comment type="caution">
    <text evidence="5">The sequence shown here is derived from an EMBL/GenBank/DDBJ whole genome shotgun (WGS) entry which is preliminary data.</text>
</comment>
<evidence type="ECO:0000313" key="6">
    <source>
        <dbReference type="Proteomes" id="UP001359886"/>
    </source>
</evidence>
<gene>
    <name evidence="5" type="ORF">V3330_16990</name>
</gene>
<dbReference type="InterPro" id="IPR027417">
    <property type="entry name" value="P-loop_NTPase"/>
</dbReference>
<dbReference type="PANTHER" id="PTHR43023">
    <property type="entry name" value="PROTEIN TRIGALACTOSYLDIACYLGLYCEROL 3, CHLOROPLASTIC"/>
    <property type="match status" value="1"/>
</dbReference>
<dbReference type="RefSeq" id="WP_354696647.1">
    <property type="nucleotide sequence ID" value="NZ_JAZHOG010000013.1"/>
</dbReference>
<evidence type="ECO:0000256" key="3">
    <source>
        <dbReference type="ARBA" id="ARBA00022840"/>
    </source>
</evidence>
<organism evidence="5 6">
    <name type="scientific">Elongatibacter sediminis</name>
    <dbReference type="NCBI Taxonomy" id="3119006"/>
    <lineage>
        <taxon>Bacteria</taxon>
        <taxon>Pseudomonadati</taxon>
        <taxon>Pseudomonadota</taxon>
        <taxon>Gammaproteobacteria</taxon>
        <taxon>Chromatiales</taxon>
        <taxon>Wenzhouxiangellaceae</taxon>
        <taxon>Elongatibacter</taxon>
    </lineage>
</organism>
<evidence type="ECO:0000256" key="2">
    <source>
        <dbReference type="ARBA" id="ARBA00022741"/>
    </source>
</evidence>
<dbReference type="PANTHER" id="PTHR43023:SF3">
    <property type="entry name" value="PROTEIN TRIGALACTOSYLDIACYLGLYCEROL 3, CHLOROPLASTIC"/>
    <property type="match status" value="1"/>
</dbReference>
<evidence type="ECO:0000256" key="1">
    <source>
        <dbReference type="ARBA" id="ARBA00022448"/>
    </source>
</evidence>
<proteinExistence type="predicted"/>
<dbReference type="Pfam" id="PF00005">
    <property type="entry name" value="ABC_tran"/>
    <property type="match status" value="1"/>
</dbReference>
<evidence type="ECO:0000313" key="5">
    <source>
        <dbReference type="EMBL" id="MEJ8569324.1"/>
    </source>
</evidence>
<dbReference type="EMBL" id="JAZHOG010000013">
    <property type="protein sequence ID" value="MEJ8569324.1"/>
    <property type="molecule type" value="Genomic_DNA"/>
</dbReference>
<dbReference type="SUPFAM" id="SSF52540">
    <property type="entry name" value="P-loop containing nucleoside triphosphate hydrolases"/>
    <property type="match status" value="1"/>
</dbReference>
<dbReference type="PROSITE" id="PS00211">
    <property type="entry name" value="ABC_TRANSPORTER_1"/>
    <property type="match status" value="1"/>
</dbReference>
<dbReference type="GO" id="GO:0005524">
    <property type="term" value="F:ATP binding"/>
    <property type="evidence" value="ECO:0007669"/>
    <property type="project" value="UniProtKB-KW"/>
</dbReference>
<keyword evidence="1" id="KW-0813">Transport</keyword>
<keyword evidence="6" id="KW-1185">Reference proteome</keyword>
<dbReference type="PROSITE" id="PS50893">
    <property type="entry name" value="ABC_TRANSPORTER_2"/>
    <property type="match status" value="1"/>
</dbReference>
<dbReference type="InterPro" id="IPR003439">
    <property type="entry name" value="ABC_transporter-like_ATP-bd"/>
</dbReference>
<evidence type="ECO:0000259" key="4">
    <source>
        <dbReference type="PROSITE" id="PS50893"/>
    </source>
</evidence>
<sequence length="272" mass="30156">MPEACEVIPQTSTDGPRNEHVIRVRGLVNRFGRQVVHDGLNLDVRRDETLGLVGGSGTGKSVLLRSILGLHRPNAGSITVLDQEIHYRQPGPFRQWGVLFQGGALLSGLTVQENVELPIALHSNVPVDLRRELACLKIFMTGLTLDAASKYPNQLSGGMRKRAALARALALDPKILFLDEPTAGLDPIAATEFDKLISYLQKNLDLTVVMVTHDVDSLFNICDRIAVLVDRGIVVDRTERIVDNPHPWIQSYFGDPRARRARKATQNHVQRQ</sequence>
<dbReference type="InterPro" id="IPR003593">
    <property type="entry name" value="AAA+_ATPase"/>
</dbReference>
<protein>
    <submittedName>
        <fullName evidence="5">ATP-binding cassette domain-containing protein</fullName>
    </submittedName>
</protein>
<dbReference type="Gene3D" id="3.40.50.300">
    <property type="entry name" value="P-loop containing nucleotide triphosphate hydrolases"/>
    <property type="match status" value="1"/>
</dbReference>
<keyword evidence="3 5" id="KW-0067">ATP-binding</keyword>
<accession>A0AAW9R8U5</accession>
<feature type="domain" description="ABC transporter" evidence="4">
    <location>
        <begin position="22"/>
        <end position="255"/>
    </location>
</feature>
<reference evidence="5 6" key="1">
    <citation type="submission" date="2024-02" db="EMBL/GenBank/DDBJ databases">
        <title>A novel Wenzhouxiangellaceae bacterium, isolated from coastal sediments.</title>
        <authorList>
            <person name="Du Z.-J."/>
            <person name="Ye Y.-Q."/>
            <person name="Zhang X.-Y."/>
        </authorList>
    </citation>
    <scope>NUCLEOTIDE SEQUENCE [LARGE SCALE GENOMIC DNA]</scope>
    <source>
        <strain evidence="5 6">CH-27</strain>
    </source>
</reference>
<dbReference type="GO" id="GO:0016887">
    <property type="term" value="F:ATP hydrolysis activity"/>
    <property type="evidence" value="ECO:0007669"/>
    <property type="project" value="InterPro"/>
</dbReference>
<dbReference type="SMART" id="SM00382">
    <property type="entry name" value="AAA"/>
    <property type="match status" value="1"/>
</dbReference>
<dbReference type="Proteomes" id="UP001359886">
    <property type="component" value="Unassembled WGS sequence"/>
</dbReference>
<keyword evidence="2" id="KW-0547">Nucleotide-binding</keyword>
<dbReference type="AlphaFoldDB" id="A0AAW9R8U5"/>
<dbReference type="InterPro" id="IPR017871">
    <property type="entry name" value="ABC_transporter-like_CS"/>
</dbReference>
<name>A0AAW9R8U5_9GAMM</name>